<evidence type="ECO:0000313" key="4">
    <source>
        <dbReference type="Proteomes" id="UP000756710"/>
    </source>
</evidence>
<protein>
    <submittedName>
        <fullName evidence="3">Uncharacterized protein (UPF0548 family)</fullName>
    </submittedName>
</protein>
<evidence type="ECO:0000313" key="2">
    <source>
        <dbReference type="EMBL" id="CDR01262.1"/>
    </source>
</evidence>
<name>A0A060ZBQ7_9ACTN</name>
<evidence type="ECO:0000259" key="1">
    <source>
        <dbReference type="Pfam" id="PF09348"/>
    </source>
</evidence>
<organism evidence="2">
    <name type="scientific">Streptomyces iranensis</name>
    <dbReference type="NCBI Taxonomy" id="576784"/>
    <lineage>
        <taxon>Bacteria</taxon>
        <taxon>Bacillati</taxon>
        <taxon>Actinomycetota</taxon>
        <taxon>Actinomycetes</taxon>
        <taxon>Kitasatosporales</taxon>
        <taxon>Streptomycetaceae</taxon>
        <taxon>Streptomyces</taxon>
        <taxon>Streptomyces violaceusniger group</taxon>
    </lineage>
</organism>
<feature type="domain" description="DUF1990" evidence="1">
    <location>
        <begin position="36"/>
        <end position="194"/>
    </location>
</feature>
<dbReference type="Proteomes" id="UP000756710">
    <property type="component" value="Unassembled WGS sequence"/>
</dbReference>
<dbReference type="RefSeq" id="WP_044566465.1">
    <property type="nucleotide sequence ID" value="NZ_BAABDR010000040.1"/>
</dbReference>
<keyword evidence="4" id="KW-1185">Reference proteome</keyword>
<dbReference type="EMBL" id="LK022848">
    <property type="protein sequence ID" value="CDR01262.1"/>
    <property type="molecule type" value="Genomic_DNA"/>
</dbReference>
<dbReference type="Pfam" id="PF09348">
    <property type="entry name" value="DUF1990"/>
    <property type="match status" value="1"/>
</dbReference>
<dbReference type="EMBL" id="JAGGLR010000044">
    <property type="protein sequence ID" value="MBP2068592.1"/>
    <property type="molecule type" value="Genomic_DNA"/>
</dbReference>
<sequence>MTSLGDWIFGRLDAVRVWRRLADAGVNYSVDEVRRPSWNIDVHRTAIGKERPGPPESGGPWEQACRLVRAYEFSPPEIVRALYDPAAPLLGRDMLLEARFHGMLFYCGVRVTKVVDETRDETDRVWGWAYETLQGHLERGQVTYEVVKRQDSGEVLFVVSCHSQGAPTLDRITLLGWRVFGRRTQLRFYRRCAERLRRFVEAALRGEHPLPSPPSAAGHLVCAPSDTRMHRLDALAIHRVAPGCSPSSSTGRAPK</sequence>
<gene>
    <name evidence="3" type="ORF">J2Z30_009673</name>
    <name evidence="2" type="ORF">SIRAN234</name>
</gene>
<accession>A0A060ZBQ7</accession>
<dbReference type="HOGENOM" id="CLU_095347_0_0_11"/>
<dbReference type="AlphaFoldDB" id="A0A060ZBQ7"/>
<evidence type="ECO:0000313" key="3">
    <source>
        <dbReference type="EMBL" id="MBP2068592.1"/>
    </source>
</evidence>
<reference evidence="3 4" key="2">
    <citation type="submission" date="2021-03" db="EMBL/GenBank/DDBJ databases">
        <title>Genomic Encyclopedia of Type Strains, Phase IV (KMG-IV): sequencing the most valuable type-strain genomes for metagenomic binning, comparative biology and taxonomic classification.</title>
        <authorList>
            <person name="Goeker M."/>
        </authorList>
    </citation>
    <scope>NUCLEOTIDE SEQUENCE [LARGE SCALE GENOMIC DNA]</scope>
    <source>
        <strain evidence="3 4">DSM 41954</strain>
    </source>
</reference>
<proteinExistence type="predicted"/>
<dbReference type="InterPro" id="IPR018960">
    <property type="entry name" value="DUF1990"/>
</dbReference>
<reference evidence="2" key="1">
    <citation type="submission" date="2014-05" db="EMBL/GenBank/DDBJ databases">
        <authorList>
            <person name="Horn Fabian"/>
        </authorList>
    </citation>
    <scope>NUCLEOTIDE SEQUENCE</scope>
</reference>
<dbReference type="GeneID" id="32468670"/>